<dbReference type="SUPFAM" id="SSF81324">
    <property type="entry name" value="Voltage-gated potassium channels"/>
    <property type="match status" value="2"/>
</dbReference>
<keyword evidence="3 8" id="KW-0812">Transmembrane</keyword>
<dbReference type="InterPro" id="IPR003280">
    <property type="entry name" value="2pore_dom_K_chnl"/>
</dbReference>
<evidence type="ECO:0000259" key="10">
    <source>
        <dbReference type="Pfam" id="PF07885"/>
    </source>
</evidence>
<feature type="transmembrane region" description="Helical" evidence="9">
    <location>
        <begin position="46"/>
        <end position="68"/>
    </location>
</feature>
<feature type="transmembrane region" description="Helical" evidence="9">
    <location>
        <begin position="143"/>
        <end position="164"/>
    </location>
</feature>
<keyword evidence="6 9" id="KW-0472">Membrane</keyword>
<evidence type="ECO:0000313" key="12">
    <source>
        <dbReference type="Proteomes" id="UP000281549"/>
    </source>
</evidence>
<dbReference type="PRINTS" id="PR01333">
    <property type="entry name" value="2POREKCHANEL"/>
</dbReference>
<evidence type="ECO:0000256" key="4">
    <source>
        <dbReference type="ARBA" id="ARBA00022989"/>
    </source>
</evidence>
<dbReference type="PANTHER" id="PTHR11003">
    <property type="entry name" value="POTASSIUM CHANNEL, SUBFAMILY K"/>
    <property type="match status" value="1"/>
</dbReference>
<feature type="domain" description="Potassium channel" evidence="10">
    <location>
        <begin position="210"/>
        <end position="279"/>
    </location>
</feature>
<evidence type="ECO:0000256" key="6">
    <source>
        <dbReference type="ARBA" id="ARBA00023136"/>
    </source>
</evidence>
<feature type="transmembrane region" description="Helical" evidence="9">
    <location>
        <begin position="261"/>
        <end position="278"/>
    </location>
</feature>
<keyword evidence="7 8" id="KW-0407">Ion channel</keyword>
<evidence type="ECO:0000313" key="11">
    <source>
        <dbReference type="EMBL" id="RKP19994.1"/>
    </source>
</evidence>
<feature type="transmembrane region" description="Helical" evidence="9">
    <location>
        <begin position="117"/>
        <end position="136"/>
    </location>
</feature>
<dbReference type="InterPro" id="IPR013099">
    <property type="entry name" value="K_chnl_dom"/>
</dbReference>
<dbReference type="Gene3D" id="1.10.287.70">
    <property type="match status" value="2"/>
</dbReference>
<evidence type="ECO:0000256" key="3">
    <source>
        <dbReference type="ARBA" id="ARBA00022692"/>
    </source>
</evidence>
<protein>
    <submittedName>
        <fullName evidence="11">Voltage-gated potassium channel</fullName>
    </submittedName>
</protein>
<organism evidence="11 12">
    <name type="scientific">Rozella allomycis (strain CSF55)</name>
    <dbReference type="NCBI Taxonomy" id="988480"/>
    <lineage>
        <taxon>Eukaryota</taxon>
        <taxon>Fungi</taxon>
        <taxon>Fungi incertae sedis</taxon>
        <taxon>Cryptomycota</taxon>
        <taxon>Cryptomycota incertae sedis</taxon>
        <taxon>Rozella</taxon>
    </lineage>
</organism>
<dbReference type="PANTHER" id="PTHR11003:SF291">
    <property type="entry name" value="IP11374P"/>
    <property type="match status" value="1"/>
</dbReference>
<feature type="domain" description="Potassium channel" evidence="10">
    <location>
        <begin position="97"/>
        <end position="168"/>
    </location>
</feature>
<evidence type="ECO:0000256" key="2">
    <source>
        <dbReference type="ARBA" id="ARBA00022448"/>
    </source>
</evidence>
<comment type="similarity">
    <text evidence="8">Belongs to the two pore domain potassium channel (TC 1.A.1.8) family.</text>
</comment>
<dbReference type="Pfam" id="PF07885">
    <property type="entry name" value="Ion_trans_2"/>
    <property type="match status" value="2"/>
</dbReference>
<accession>A0A4P9YKK1</accession>
<evidence type="ECO:0000256" key="7">
    <source>
        <dbReference type="ARBA" id="ARBA00023303"/>
    </source>
</evidence>
<gene>
    <name evidence="11" type="ORF">ROZALSC1DRAFT_21797</name>
</gene>
<keyword evidence="5 8" id="KW-0406">Ion transport</keyword>
<dbReference type="Proteomes" id="UP000281549">
    <property type="component" value="Unassembled WGS sequence"/>
</dbReference>
<evidence type="ECO:0000256" key="5">
    <source>
        <dbReference type="ARBA" id="ARBA00023065"/>
    </source>
</evidence>
<feature type="transmembrane region" description="Helical" evidence="9">
    <location>
        <begin position="12"/>
        <end position="34"/>
    </location>
</feature>
<sequence>MAAMLIIWLMQPIFFPLIRILLSLISFTFLVVSVNVEYDNIFTLEYSQTIIASVLMLLSIIFEIINCYKSFDLLGGWKGPLGMKKAQYATIISFIAALIFVLLSCIIFSAIEGWTFAISGQFVLVTFTTTGFGNIVPSTDGGIYATMIFGTVGIIIMGVMLGQFGSWLLNSLTRKVKHVVSKFKRPAFLFDNSRGILVKYADIVVVSSIVLIIWFLGALVYVYSEKWRYLDSVYFTWTLITTIGYGNIVPASSFGIAFQQVQLSLGLVAISSVINFILSKTSQNISETARSSNTTQ</sequence>
<dbReference type="EMBL" id="ML005128">
    <property type="protein sequence ID" value="RKP19994.1"/>
    <property type="molecule type" value="Genomic_DNA"/>
</dbReference>
<name>A0A4P9YKK1_ROZAC</name>
<dbReference type="GO" id="GO:0030322">
    <property type="term" value="P:stabilization of membrane potential"/>
    <property type="evidence" value="ECO:0007669"/>
    <property type="project" value="TreeGrafter"/>
</dbReference>
<keyword evidence="4 9" id="KW-1133">Transmembrane helix</keyword>
<dbReference type="GO" id="GO:0005886">
    <property type="term" value="C:plasma membrane"/>
    <property type="evidence" value="ECO:0007669"/>
    <property type="project" value="TreeGrafter"/>
</dbReference>
<proteinExistence type="inferred from homology"/>
<keyword evidence="2 8" id="KW-0813">Transport</keyword>
<feature type="transmembrane region" description="Helical" evidence="9">
    <location>
        <begin position="200"/>
        <end position="222"/>
    </location>
</feature>
<evidence type="ECO:0000256" key="1">
    <source>
        <dbReference type="ARBA" id="ARBA00004141"/>
    </source>
</evidence>
<feature type="transmembrane region" description="Helical" evidence="9">
    <location>
        <begin position="88"/>
        <end position="111"/>
    </location>
</feature>
<dbReference type="GO" id="GO:0015271">
    <property type="term" value="F:outward rectifier potassium channel activity"/>
    <property type="evidence" value="ECO:0007669"/>
    <property type="project" value="TreeGrafter"/>
</dbReference>
<evidence type="ECO:0000256" key="8">
    <source>
        <dbReference type="RuleBase" id="RU003857"/>
    </source>
</evidence>
<dbReference type="GO" id="GO:0022841">
    <property type="term" value="F:potassium ion leak channel activity"/>
    <property type="evidence" value="ECO:0007669"/>
    <property type="project" value="TreeGrafter"/>
</dbReference>
<evidence type="ECO:0000256" key="9">
    <source>
        <dbReference type="SAM" id="Phobius"/>
    </source>
</evidence>
<dbReference type="AlphaFoldDB" id="A0A4P9YKK1"/>
<feature type="transmembrane region" description="Helical" evidence="9">
    <location>
        <begin position="234"/>
        <end position="255"/>
    </location>
</feature>
<reference evidence="12" key="1">
    <citation type="journal article" date="2018" name="Nat. Microbiol.">
        <title>Leveraging single-cell genomics to expand the fungal tree of life.</title>
        <authorList>
            <person name="Ahrendt S.R."/>
            <person name="Quandt C.A."/>
            <person name="Ciobanu D."/>
            <person name="Clum A."/>
            <person name="Salamov A."/>
            <person name="Andreopoulos B."/>
            <person name="Cheng J.F."/>
            <person name="Woyke T."/>
            <person name="Pelin A."/>
            <person name="Henrissat B."/>
            <person name="Reynolds N.K."/>
            <person name="Benny G.L."/>
            <person name="Smith M.E."/>
            <person name="James T.Y."/>
            <person name="Grigoriev I.V."/>
        </authorList>
    </citation>
    <scope>NUCLEOTIDE SEQUENCE [LARGE SCALE GENOMIC DNA]</scope>
    <source>
        <strain evidence="12">CSF55</strain>
    </source>
</reference>
<comment type="subcellular location">
    <subcellularLocation>
        <location evidence="1">Membrane</location>
        <topology evidence="1">Multi-pass membrane protein</topology>
    </subcellularLocation>
</comment>